<dbReference type="Proteomes" id="UP000054851">
    <property type="component" value="Unassembled WGS sequence"/>
</dbReference>
<name>A0A158CV20_9BURK</name>
<dbReference type="STRING" id="1777140.AWB79_06026"/>
<dbReference type="Gene3D" id="2.60.40.1610">
    <property type="entry name" value="Domain of unknown function DUF1254"/>
    <property type="match status" value="1"/>
</dbReference>
<keyword evidence="1" id="KW-0732">Signal</keyword>
<evidence type="ECO:0000259" key="2">
    <source>
        <dbReference type="Pfam" id="PF06742"/>
    </source>
</evidence>
<feature type="signal peptide" evidence="1">
    <location>
        <begin position="1"/>
        <end position="26"/>
    </location>
</feature>
<comment type="caution">
    <text evidence="4">The sequence shown here is derived from an EMBL/GenBank/DDBJ whole genome shotgun (WGS) entry which is preliminary data.</text>
</comment>
<dbReference type="SUPFAM" id="SSF160935">
    <property type="entry name" value="VPA0735-like"/>
    <property type="match status" value="1"/>
</dbReference>
<dbReference type="PANTHER" id="PTHR36509:SF3">
    <property type="entry name" value="SIGNAL PEPTIDE PROTEIN"/>
    <property type="match status" value="1"/>
</dbReference>
<feature type="chain" id="PRO_5007623342" evidence="1">
    <location>
        <begin position="27"/>
        <end position="478"/>
    </location>
</feature>
<feature type="domain" description="DUF1254" evidence="3">
    <location>
        <begin position="78"/>
        <end position="207"/>
    </location>
</feature>
<evidence type="ECO:0000259" key="3">
    <source>
        <dbReference type="Pfam" id="PF06863"/>
    </source>
</evidence>
<dbReference type="EMBL" id="FCOA02000029">
    <property type="protein sequence ID" value="SAK86168.1"/>
    <property type="molecule type" value="Genomic_DNA"/>
</dbReference>
<dbReference type="InterPro" id="IPR037049">
    <property type="entry name" value="DUF1214_C_sf"/>
</dbReference>
<accession>A0A158CV20</accession>
<dbReference type="InterPro" id="IPR010679">
    <property type="entry name" value="DUF1254"/>
</dbReference>
<dbReference type="AlphaFoldDB" id="A0A158CV20"/>
<protein>
    <submittedName>
        <fullName evidence="4">Lipoprotein</fullName>
    </submittedName>
</protein>
<proteinExistence type="predicted"/>
<evidence type="ECO:0000313" key="4">
    <source>
        <dbReference type="EMBL" id="SAK86168.1"/>
    </source>
</evidence>
<dbReference type="Gene3D" id="2.60.120.600">
    <property type="entry name" value="Domain of unknown function DUF1214, C-terminal domain"/>
    <property type="match status" value="1"/>
</dbReference>
<gene>
    <name evidence="4" type="ORF">AWB79_06026</name>
</gene>
<sequence length="478" mass="52576">MFPIFEARWLGCFLTVAALQVQPAVAQVAPAGPTAVVPAGAIDELRTRAFDAAVWGMPIVSVDAMREAYFRDAGARYNDIVYWSRPADWNNQTTTPNSSSLYVYFNFNLKDGPVVVDLPAADGIGVFGGLIDAWQVPLTDVGPAGQDQGKGGRYLLLPPGFKGEVPPGYIPLRSTTNNGYALIRVTSKTLSRADLDTGNAYIHKLRVTAFSDVSGGAQQRFIDMNGKLFDGIVRFDDTYFVRLARMVNEEPALPRDARMYASVRALGIEPGRAFTPDAATRARLRAAAQLAHASFRQALLAGEVPWWPGSRWGINSQVIQGVKTGFTFDDGQRLDIGARAAVFYFAYAPPQKLGKATFYLTGWRDDRGELFEGSGQYRLRVPPRVPAREFWAVNVYDSETCGFIRRAPRVGLDSYDKGLQRNADGSIDIYFGPQPPAGKAANWIYTAPGKPWFVGFRLYGPGAPILDKSWRLPDVVRQ</sequence>
<keyword evidence="4" id="KW-0449">Lipoprotein</keyword>
<dbReference type="Pfam" id="PF06863">
    <property type="entry name" value="DUF1254"/>
    <property type="match status" value="1"/>
</dbReference>
<dbReference type="InterPro" id="IPR010621">
    <property type="entry name" value="DUF1214"/>
</dbReference>
<organism evidence="4 5">
    <name type="scientific">Caballeronia hypogeia</name>
    <dbReference type="NCBI Taxonomy" id="1777140"/>
    <lineage>
        <taxon>Bacteria</taxon>
        <taxon>Pseudomonadati</taxon>
        <taxon>Pseudomonadota</taxon>
        <taxon>Betaproteobacteria</taxon>
        <taxon>Burkholderiales</taxon>
        <taxon>Burkholderiaceae</taxon>
        <taxon>Caballeronia</taxon>
    </lineage>
</organism>
<evidence type="ECO:0000256" key="1">
    <source>
        <dbReference type="SAM" id="SignalP"/>
    </source>
</evidence>
<dbReference type="OrthoDB" id="272779at2"/>
<dbReference type="Pfam" id="PF06742">
    <property type="entry name" value="DUF1214"/>
    <property type="match status" value="1"/>
</dbReference>
<dbReference type="Gene3D" id="1.10.3360.10">
    <property type="entry name" value="VPA0735-like domain"/>
    <property type="match status" value="1"/>
</dbReference>
<evidence type="ECO:0000313" key="5">
    <source>
        <dbReference type="Proteomes" id="UP000054851"/>
    </source>
</evidence>
<dbReference type="InterPro" id="IPR037050">
    <property type="entry name" value="DUF1254_sf"/>
</dbReference>
<feature type="domain" description="DUF1214" evidence="2">
    <location>
        <begin position="358"/>
        <end position="462"/>
    </location>
</feature>
<reference evidence="4" key="1">
    <citation type="submission" date="2016-01" db="EMBL/GenBank/DDBJ databases">
        <authorList>
            <person name="Peeters C."/>
        </authorList>
    </citation>
    <scope>NUCLEOTIDE SEQUENCE</scope>
    <source>
        <strain evidence="4">LMG 29322</strain>
    </source>
</reference>
<dbReference type="RefSeq" id="WP_082862504.1">
    <property type="nucleotide sequence ID" value="NZ_FCOA02000029.1"/>
</dbReference>
<keyword evidence="5" id="KW-1185">Reference proteome</keyword>
<dbReference type="PANTHER" id="PTHR36509">
    <property type="entry name" value="BLL3101 PROTEIN"/>
    <property type="match status" value="1"/>
</dbReference>